<dbReference type="GO" id="GO:0005829">
    <property type="term" value="C:cytosol"/>
    <property type="evidence" value="ECO:0007669"/>
    <property type="project" value="InterPro"/>
</dbReference>
<dbReference type="SUPFAM" id="SSF53182">
    <property type="entry name" value="Pyrrolidone carboxyl peptidase (pyroglutamate aminopeptidase)"/>
    <property type="match status" value="1"/>
</dbReference>
<accession>I2C109</accession>
<dbReference type="PANTHER" id="PTHR23402">
    <property type="entry name" value="PROTEASE FAMILY C15 PYROGLUTAMYL-PEPTIDASE I-RELATED"/>
    <property type="match status" value="1"/>
</dbReference>
<dbReference type="InterPro" id="IPR036440">
    <property type="entry name" value="Peptidase_C15-like_sf"/>
</dbReference>
<dbReference type="AlphaFoldDB" id="I2C109"/>
<dbReference type="InterPro" id="IPR000816">
    <property type="entry name" value="Peptidase_C15"/>
</dbReference>
<dbReference type="NCBIfam" id="TIGR00504">
    <property type="entry name" value="pyro_pdase"/>
    <property type="match status" value="1"/>
</dbReference>
<keyword evidence="7 9" id="KW-0378">Hydrolase</keyword>
<dbReference type="Gene3D" id="3.40.630.20">
    <property type="entry name" value="Peptidase C15, pyroglutamyl peptidase I-like"/>
    <property type="match status" value="1"/>
</dbReference>
<sequence length="224" mass="24283">MVKRKGGFYMEKKVLLTGFDPFGGETVNPSWEAVKRLDGAAEGPASIVSEQVPTVFYKSLAVLREAIKKHQPDIIICVGQAGGRMQITPERVAINLNEARIPDNEGNQPAGENISQDGPAAYWTGFPIKRIVEEIKKEGIPAAVSYTAGTFVCNHLFYGLMDEIACHHPHIRGGFIHIPYIPEQTLQKSAPSLSLDLVTKALKIAAVTAAAHEDDIETGGGELH</sequence>
<dbReference type="HAMAP" id="MF_00417">
    <property type="entry name" value="Pyrrolid_peptidase"/>
    <property type="match status" value="1"/>
</dbReference>
<evidence type="ECO:0000256" key="9">
    <source>
        <dbReference type="HAMAP-Rule" id="MF_00417"/>
    </source>
</evidence>
<comment type="catalytic activity">
    <reaction evidence="1 9 10">
        <text>Release of an N-terminal pyroglutamyl group from a polypeptide, the second amino acid generally not being Pro.</text>
        <dbReference type="EC" id="3.4.19.3"/>
    </reaction>
</comment>
<dbReference type="GO" id="GO:0016920">
    <property type="term" value="F:pyroglutamyl-peptidase activity"/>
    <property type="evidence" value="ECO:0007669"/>
    <property type="project" value="UniProtKB-UniRule"/>
</dbReference>
<dbReference type="InterPro" id="IPR016125">
    <property type="entry name" value="Peptidase_C15-like"/>
</dbReference>
<evidence type="ECO:0000256" key="4">
    <source>
        <dbReference type="ARBA" id="ARBA00006641"/>
    </source>
</evidence>
<dbReference type="GO" id="GO:0006508">
    <property type="term" value="P:proteolysis"/>
    <property type="evidence" value="ECO:0007669"/>
    <property type="project" value="UniProtKB-KW"/>
</dbReference>
<comment type="subcellular location">
    <subcellularLocation>
        <location evidence="3 9">Cytoplasm</location>
    </subcellularLocation>
</comment>
<proteinExistence type="inferred from homology"/>
<dbReference type="FunFam" id="3.40.630.20:FF:000001">
    <property type="entry name" value="Pyrrolidone-carboxylate peptidase"/>
    <property type="match status" value="1"/>
</dbReference>
<feature type="active site" evidence="9 11">
    <location>
        <position position="153"/>
    </location>
</feature>
<evidence type="ECO:0000256" key="8">
    <source>
        <dbReference type="ARBA" id="ARBA00022807"/>
    </source>
</evidence>
<organism evidence="12 13">
    <name type="scientific">Bacillus amyloliquefaciens (strain Y2)</name>
    <name type="common">Bacillus amyloliquefaciens subsp. plantarum (strain B9601-Y2)</name>
    <dbReference type="NCBI Taxonomy" id="1155777"/>
    <lineage>
        <taxon>Bacteria</taxon>
        <taxon>Bacillati</taxon>
        <taxon>Bacillota</taxon>
        <taxon>Bacilli</taxon>
        <taxon>Bacillales</taxon>
        <taxon>Bacillaceae</taxon>
        <taxon>Bacillus</taxon>
        <taxon>Bacillus amyloliquefaciens group</taxon>
    </lineage>
</organism>
<dbReference type="PIRSF" id="PIRSF015592">
    <property type="entry name" value="Prld-crbxl_pptds"/>
    <property type="match status" value="1"/>
</dbReference>
<reference evidence="12 13" key="1">
    <citation type="journal article" date="2012" name="J. Biotechnol.">
        <title>Genome sequence of the plant growth promoting strain Bacillus amyloliquefaciens subsp. plantarum B9601-Y2 and expression of mersacidin and other secondary metabolites.</title>
        <authorList>
            <person name="He P."/>
            <person name="Hao K."/>
            <person name="Blom J."/>
            <person name="Ruckert C."/>
            <person name="Vater J."/>
            <person name="Mao Z."/>
            <person name="Wu Y."/>
            <person name="Hou M."/>
            <person name="He P."/>
            <person name="He Y."/>
            <person name="Borriss R."/>
        </authorList>
    </citation>
    <scope>NUCLEOTIDE SEQUENCE [LARGE SCALE GENOMIC DNA]</scope>
    <source>
        <strain evidence="12">Y2</strain>
    </source>
</reference>
<dbReference type="InterPro" id="IPR033693">
    <property type="entry name" value="PGPEP1_Glu_AS"/>
</dbReference>
<feature type="active site" evidence="9 10">
    <location>
        <position position="90"/>
    </location>
</feature>
<dbReference type="Pfam" id="PF01470">
    <property type="entry name" value="Peptidase_C15"/>
    <property type="match status" value="1"/>
</dbReference>
<gene>
    <name evidence="9 12" type="primary">pcp</name>
    <name evidence="12" type="ORF">MUS_0251</name>
</gene>
<evidence type="ECO:0000313" key="13">
    <source>
        <dbReference type="Proteomes" id="UP000002878"/>
    </source>
</evidence>
<dbReference type="PATRIC" id="fig|1126211.3.peg.244"/>
<dbReference type="Proteomes" id="UP000002878">
    <property type="component" value="Chromosome"/>
</dbReference>
<dbReference type="PRINTS" id="PR00706">
    <property type="entry name" value="PYROGLUPTASE"/>
</dbReference>
<evidence type="ECO:0000256" key="2">
    <source>
        <dbReference type="ARBA" id="ARBA00002280"/>
    </source>
</evidence>
<dbReference type="EC" id="3.4.19.3" evidence="9"/>
<dbReference type="PROSITE" id="PS01333">
    <property type="entry name" value="PYRASE_GLU"/>
    <property type="match status" value="1"/>
</dbReference>
<keyword evidence="8 9" id="KW-0788">Thiol protease</keyword>
<dbReference type="NCBIfam" id="NF009676">
    <property type="entry name" value="PRK13197.1"/>
    <property type="match status" value="1"/>
</dbReference>
<evidence type="ECO:0000256" key="6">
    <source>
        <dbReference type="ARBA" id="ARBA00022670"/>
    </source>
</evidence>
<dbReference type="InterPro" id="IPR029762">
    <property type="entry name" value="PGP-I_bact-type"/>
</dbReference>
<evidence type="ECO:0000256" key="7">
    <source>
        <dbReference type="ARBA" id="ARBA00022801"/>
    </source>
</evidence>
<evidence type="ECO:0000256" key="3">
    <source>
        <dbReference type="ARBA" id="ARBA00004496"/>
    </source>
</evidence>
<comment type="subunit">
    <text evidence="9">Homotetramer.</text>
</comment>
<keyword evidence="5 9" id="KW-0963">Cytoplasm</keyword>
<dbReference type="EMBL" id="CP003332">
    <property type="protein sequence ID" value="AFJ60333.1"/>
    <property type="molecule type" value="Genomic_DNA"/>
</dbReference>
<dbReference type="HOGENOM" id="CLU_043960_4_0_9"/>
<protein>
    <recommendedName>
        <fullName evidence="9">Pyrrolidone-carboxylate peptidase</fullName>
        <ecNumber evidence="9">3.4.19.3</ecNumber>
    </recommendedName>
    <alternativeName>
        <fullName evidence="9">5-oxoprolyl-peptidase</fullName>
    </alternativeName>
    <alternativeName>
        <fullName evidence="9">Pyroglutamyl-peptidase I</fullName>
        <shortName evidence="9">PGP-I</shortName>
        <shortName evidence="9">Pyrase</shortName>
    </alternativeName>
</protein>
<dbReference type="PANTHER" id="PTHR23402:SF1">
    <property type="entry name" value="PYROGLUTAMYL-PEPTIDASE I"/>
    <property type="match status" value="1"/>
</dbReference>
<comment type="similarity">
    <text evidence="4 9">Belongs to the peptidase C15 family.</text>
</comment>
<evidence type="ECO:0000256" key="5">
    <source>
        <dbReference type="ARBA" id="ARBA00022490"/>
    </source>
</evidence>
<name>I2C109_BACAY</name>
<evidence type="ECO:0000256" key="10">
    <source>
        <dbReference type="PROSITE-ProRule" id="PRU10076"/>
    </source>
</evidence>
<dbReference type="PROSITE" id="PS01334">
    <property type="entry name" value="PYRASE_CYS"/>
    <property type="match status" value="1"/>
</dbReference>
<evidence type="ECO:0000313" key="12">
    <source>
        <dbReference type="EMBL" id="AFJ60333.1"/>
    </source>
</evidence>
<dbReference type="KEGG" id="bqy:MUS_0251"/>
<evidence type="ECO:0000256" key="1">
    <source>
        <dbReference type="ARBA" id="ARBA00001770"/>
    </source>
</evidence>
<dbReference type="CDD" id="cd00501">
    <property type="entry name" value="Peptidase_C15"/>
    <property type="match status" value="1"/>
</dbReference>
<feature type="active site" evidence="9">
    <location>
        <position position="177"/>
    </location>
</feature>
<comment type="function">
    <text evidence="2 9">Removes 5-oxoproline from various penultimate amino acid residues except L-proline.</text>
</comment>
<dbReference type="MEROPS" id="C15.001"/>
<dbReference type="InterPro" id="IPR033694">
    <property type="entry name" value="PGPEP1_Cys_AS"/>
</dbReference>
<keyword evidence="6 9" id="KW-0645">Protease</keyword>
<evidence type="ECO:0000256" key="11">
    <source>
        <dbReference type="PROSITE-ProRule" id="PRU10077"/>
    </source>
</evidence>